<keyword evidence="5" id="KW-0175">Coiled coil</keyword>
<feature type="signal peptide" evidence="7">
    <location>
        <begin position="1"/>
        <end position="18"/>
    </location>
</feature>
<feature type="compositionally biased region" description="Polar residues" evidence="6">
    <location>
        <begin position="808"/>
        <end position="819"/>
    </location>
</feature>
<dbReference type="GO" id="GO:0005783">
    <property type="term" value="C:endoplasmic reticulum"/>
    <property type="evidence" value="ECO:0007669"/>
    <property type="project" value="UniProtKB-SubCell"/>
</dbReference>
<accession>A0AA40KAS0</accession>
<evidence type="ECO:0000256" key="2">
    <source>
        <dbReference type="ARBA" id="ARBA00022448"/>
    </source>
</evidence>
<feature type="chain" id="PRO_5041411795" evidence="7">
    <location>
        <begin position="19"/>
        <end position="939"/>
    </location>
</feature>
<protein>
    <submittedName>
        <fullName evidence="9">Sec39 domain-containing protein</fullName>
    </submittedName>
</protein>
<feature type="region of interest" description="Disordered" evidence="6">
    <location>
        <begin position="871"/>
        <end position="914"/>
    </location>
</feature>
<evidence type="ECO:0000256" key="1">
    <source>
        <dbReference type="ARBA" id="ARBA00004240"/>
    </source>
</evidence>
<evidence type="ECO:0000313" key="10">
    <source>
        <dbReference type="Proteomes" id="UP001172155"/>
    </source>
</evidence>
<dbReference type="PANTHER" id="PTHR40787:SF3">
    <property type="entry name" value="PROTEIN TRANSPORT PROTEIN SEC39"/>
    <property type="match status" value="1"/>
</dbReference>
<evidence type="ECO:0000256" key="4">
    <source>
        <dbReference type="ARBA" id="ARBA00022927"/>
    </source>
</evidence>
<dbReference type="Proteomes" id="UP001172155">
    <property type="component" value="Unassembled WGS sequence"/>
</dbReference>
<keyword evidence="4" id="KW-0653">Protein transport</keyword>
<evidence type="ECO:0000256" key="7">
    <source>
        <dbReference type="SAM" id="SignalP"/>
    </source>
</evidence>
<dbReference type="PANTHER" id="PTHR40787">
    <property type="entry name" value="SECRETED PROTEIN"/>
    <property type="match status" value="1"/>
</dbReference>
<feature type="domain" description="Sec39" evidence="8">
    <location>
        <begin position="11"/>
        <end position="793"/>
    </location>
</feature>
<name>A0AA40KAS0_9PEZI</name>
<dbReference type="GO" id="GO:0006890">
    <property type="term" value="P:retrograde vesicle-mediated transport, Golgi to endoplasmic reticulum"/>
    <property type="evidence" value="ECO:0007669"/>
    <property type="project" value="InterPro"/>
</dbReference>
<keyword evidence="7" id="KW-0732">Signal</keyword>
<comment type="caution">
    <text evidence="9">The sequence shown here is derived from an EMBL/GenBank/DDBJ whole genome shotgun (WGS) entry which is preliminary data.</text>
</comment>
<evidence type="ECO:0000313" key="9">
    <source>
        <dbReference type="EMBL" id="KAK0752190.1"/>
    </source>
</evidence>
<dbReference type="GO" id="GO:0015031">
    <property type="term" value="P:protein transport"/>
    <property type="evidence" value="ECO:0007669"/>
    <property type="project" value="UniProtKB-KW"/>
</dbReference>
<evidence type="ECO:0000256" key="6">
    <source>
        <dbReference type="SAM" id="MobiDB-lite"/>
    </source>
</evidence>
<feature type="coiled-coil region" evidence="5">
    <location>
        <begin position="765"/>
        <end position="792"/>
    </location>
</feature>
<feature type="region of interest" description="Disordered" evidence="6">
    <location>
        <begin position="804"/>
        <end position="835"/>
    </location>
</feature>
<dbReference type="InterPro" id="IPR013244">
    <property type="entry name" value="Sec39_domain"/>
</dbReference>
<gene>
    <name evidence="9" type="ORF">B0T18DRAFT_320462</name>
</gene>
<dbReference type="EMBL" id="JAUKUD010000002">
    <property type="protein sequence ID" value="KAK0752190.1"/>
    <property type="molecule type" value="Genomic_DNA"/>
</dbReference>
<evidence type="ECO:0000256" key="3">
    <source>
        <dbReference type="ARBA" id="ARBA00022824"/>
    </source>
</evidence>
<comment type="subcellular location">
    <subcellularLocation>
        <location evidence="1">Endoplasmic reticulum</location>
    </subcellularLocation>
</comment>
<dbReference type="Pfam" id="PF08314">
    <property type="entry name" value="Sec39"/>
    <property type="match status" value="1"/>
</dbReference>
<keyword evidence="10" id="KW-1185">Reference proteome</keyword>
<keyword evidence="2" id="KW-0813">Transport</keyword>
<evidence type="ECO:0000259" key="8">
    <source>
        <dbReference type="Pfam" id="PF08314"/>
    </source>
</evidence>
<sequence length="939" mass="103010">MALLLSPAKLVILAVHFAVKSDIESLTSLASRHSTILRKDLLLRIILTYLPETVQSSQYVALIEQLEAGEFAETGVQDMDFSPVADLSDEDAAKKVRKLHLTPLVIPNVPVEAANDATLLFLLQRAYRVDEEAGLLDELPVLLTPFLDHSPYIRTLMVSTLLPLLRRNCEYYPQEPIPYTLLGFQQLPDRVAVNLLLSQTGVRDADLPFVGRDLKGLIGPWLLNEKRWKEKKQRRPSHAGELSLQEGETASETSCPGWEQVLEWLTARASKSWKVAVSAIDQWDGPGDVDLGGWGAMWLSDQEQDHLERSYAQAALASAYLIPDSSVEALEGAYNIVSKISGLLEAPLPPLSNALAILPPLAETITPSISAARNATYMRNNMLDAPNVLTTPNAAALSFLQALILSATILTKTGLSCTLRRAGELALLRDEREQKAEASKLIHHLINHGAKTDDKFWLKARNEILWMRDWGAEESPASSSDSAKGIFSQVKKEFLEAEILKALLANTRYTLARSIYEDSPDRPLSDKSLEDTIYATAMLVYDNASNPNRTRGGLKKCDEIINAFPKTIKKSAPAAKRIEALLQATHALSGYRLVLKQGEPFTPVVLRVHKDPISIINKILEQNPKSYTALQDLLDLGSRMVQAGLVTASNKPGHTVSPEEQQQQLTSTERRVTAMCIDTALLDDDFETAYSYVVNRLSSLRIAPPAQPDEFSWKAALQAGKYRRTSRTLRPTHLGNTSGNPEIRHLEQRIECLSVALRIAPAPTLQEIINAFRRAEEELEAAIKAEAEQEDAWDTAGDTIHGSIPGAFNNSVTSPTKKTFNMPKPAPPRRNQTEEAPMSLFDLSKASVMSAQRNLTALSSLQRSVGLGLGRSSTDVGGGATAAAERQVAPEGSDGDEGHQHKRTRKRDQLREAAMGSLVSGVGWLVGAQPAPAPASERD</sequence>
<keyword evidence="3" id="KW-0256">Endoplasmic reticulum</keyword>
<proteinExistence type="predicted"/>
<evidence type="ECO:0000256" key="5">
    <source>
        <dbReference type="SAM" id="Coils"/>
    </source>
</evidence>
<organism evidence="9 10">
    <name type="scientific">Schizothecium vesticola</name>
    <dbReference type="NCBI Taxonomy" id="314040"/>
    <lineage>
        <taxon>Eukaryota</taxon>
        <taxon>Fungi</taxon>
        <taxon>Dikarya</taxon>
        <taxon>Ascomycota</taxon>
        <taxon>Pezizomycotina</taxon>
        <taxon>Sordariomycetes</taxon>
        <taxon>Sordariomycetidae</taxon>
        <taxon>Sordariales</taxon>
        <taxon>Schizotheciaceae</taxon>
        <taxon>Schizothecium</taxon>
    </lineage>
</organism>
<dbReference type="AlphaFoldDB" id="A0AA40KAS0"/>
<reference evidence="9" key="1">
    <citation type="submission" date="2023-06" db="EMBL/GenBank/DDBJ databases">
        <title>Genome-scale phylogeny and comparative genomics of the fungal order Sordariales.</title>
        <authorList>
            <consortium name="Lawrence Berkeley National Laboratory"/>
            <person name="Hensen N."/>
            <person name="Bonometti L."/>
            <person name="Westerberg I."/>
            <person name="Brannstrom I.O."/>
            <person name="Guillou S."/>
            <person name="Cros-Aarteil S."/>
            <person name="Calhoun S."/>
            <person name="Haridas S."/>
            <person name="Kuo A."/>
            <person name="Mondo S."/>
            <person name="Pangilinan J."/>
            <person name="Riley R."/>
            <person name="LaButti K."/>
            <person name="Andreopoulos B."/>
            <person name="Lipzen A."/>
            <person name="Chen C."/>
            <person name="Yanf M."/>
            <person name="Daum C."/>
            <person name="Ng V."/>
            <person name="Clum A."/>
            <person name="Steindorff A."/>
            <person name="Ohm R."/>
            <person name="Martin F."/>
            <person name="Silar P."/>
            <person name="Natvig D."/>
            <person name="Lalanne C."/>
            <person name="Gautier V."/>
            <person name="Ament-velasquez S.L."/>
            <person name="Kruys A."/>
            <person name="Hutchinson M.I."/>
            <person name="Powell A.J."/>
            <person name="Barry K."/>
            <person name="Miller A.N."/>
            <person name="Grigoriev I.V."/>
            <person name="Debuchy R."/>
            <person name="Gladieux P."/>
            <person name="Thoren M.H."/>
            <person name="Johannesson H."/>
        </authorList>
    </citation>
    <scope>NUCLEOTIDE SEQUENCE</scope>
    <source>
        <strain evidence="9">SMH3187-1</strain>
    </source>
</reference>
<feature type="region of interest" description="Disordered" evidence="6">
    <location>
        <begin position="232"/>
        <end position="251"/>
    </location>
</feature>